<dbReference type="NCBIfam" id="NF010478">
    <property type="entry name" value="PRK13903.1"/>
    <property type="match status" value="1"/>
</dbReference>
<dbReference type="PANTHER" id="PTHR21071:SF4">
    <property type="entry name" value="UDP-N-ACETYLENOLPYRUVOYLGLUCOSAMINE REDUCTASE"/>
    <property type="match status" value="1"/>
</dbReference>
<feature type="domain" description="FAD-binding PCMH-type" evidence="18">
    <location>
        <begin position="19"/>
        <end position="189"/>
    </location>
</feature>
<comment type="subcellular location">
    <subcellularLocation>
        <location evidence="3 17">Cytoplasm</location>
    </subcellularLocation>
</comment>
<dbReference type="InterPro" id="IPR006094">
    <property type="entry name" value="Oxid_FAD_bind_N"/>
</dbReference>
<accession>A0A8J3JZ17</accession>
<keyword evidence="11 17" id="KW-0133">Cell shape</keyword>
<dbReference type="InterPro" id="IPR003170">
    <property type="entry name" value="MurB"/>
</dbReference>
<evidence type="ECO:0000256" key="17">
    <source>
        <dbReference type="HAMAP-Rule" id="MF_00037"/>
    </source>
</evidence>
<evidence type="ECO:0000313" key="19">
    <source>
        <dbReference type="EMBL" id="GIF89618.1"/>
    </source>
</evidence>
<dbReference type="GO" id="GO:0071555">
    <property type="term" value="P:cell wall organization"/>
    <property type="evidence" value="ECO:0007669"/>
    <property type="project" value="UniProtKB-KW"/>
</dbReference>
<dbReference type="EC" id="1.3.1.98" evidence="17"/>
<dbReference type="Gene3D" id="3.90.78.10">
    <property type="entry name" value="UDP-N-acetylenolpyruvoylglucosamine reductase, C-terminal domain"/>
    <property type="match status" value="1"/>
</dbReference>
<evidence type="ECO:0000256" key="7">
    <source>
        <dbReference type="ARBA" id="ARBA00022618"/>
    </source>
</evidence>
<evidence type="ECO:0000256" key="14">
    <source>
        <dbReference type="ARBA" id="ARBA00023306"/>
    </source>
</evidence>
<name>A0A8J3JZ17_9ACTN</name>
<keyword evidence="6 17" id="KW-0963">Cytoplasm</keyword>
<evidence type="ECO:0000256" key="4">
    <source>
        <dbReference type="ARBA" id="ARBA00004752"/>
    </source>
</evidence>
<dbReference type="GO" id="GO:0009252">
    <property type="term" value="P:peptidoglycan biosynthetic process"/>
    <property type="evidence" value="ECO:0007669"/>
    <property type="project" value="UniProtKB-UniRule"/>
</dbReference>
<dbReference type="InterPro" id="IPR036635">
    <property type="entry name" value="MurB_C_sf"/>
</dbReference>
<evidence type="ECO:0000256" key="9">
    <source>
        <dbReference type="ARBA" id="ARBA00022827"/>
    </source>
</evidence>
<evidence type="ECO:0000256" key="11">
    <source>
        <dbReference type="ARBA" id="ARBA00022960"/>
    </source>
</evidence>
<feature type="active site" description="Proton donor" evidence="17">
    <location>
        <position position="244"/>
    </location>
</feature>
<evidence type="ECO:0000256" key="3">
    <source>
        <dbReference type="ARBA" id="ARBA00004496"/>
    </source>
</evidence>
<dbReference type="InterPro" id="IPR036318">
    <property type="entry name" value="FAD-bd_PCMH-like_sf"/>
</dbReference>
<comment type="pathway">
    <text evidence="4 17">Cell wall biogenesis; peptidoglycan biosynthesis.</text>
</comment>
<dbReference type="Gene3D" id="3.30.465.10">
    <property type="match status" value="1"/>
</dbReference>
<evidence type="ECO:0000256" key="12">
    <source>
        <dbReference type="ARBA" id="ARBA00022984"/>
    </source>
</evidence>
<protein>
    <recommendedName>
        <fullName evidence="17">UDP-N-acetylenolpyruvoylglucosamine reductase</fullName>
        <ecNumber evidence="17">1.3.1.98</ecNumber>
    </recommendedName>
    <alternativeName>
        <fullName evidence="17">UDP-N-acetylmuramate dehydrogenase</fullName>
    </alternativeName>
</protein>
<organism evidence="19 20">
    <name type="scientific">Catellatospora chokoriensis</name>
    <dbReference type="NCBI Taxonomy" id="310353"/>
    <lineage>
        <taxon>Bacteria</taxon>
        <taxon>Bacillati</taxon>
        <taxon>Actinomycetota</taxon>
        <taxon>Actinomycetes</taxon>
        <taxon>Micromonosporales</taxon>
        <taxon>Micromonosporaceae</taxon>
        <taxon>Catellatospora</taxon>
    </lineage>
</organism>
<evidence type="ECO:0000256" key="15">
    <source>
        <dbReference type="ARBA" id="ARBA00023316"/>
    </source>
</evidence>
<keyword evidence="8 17" id="KW-0285">Flavoprotein</keyword>
<dbReference type="GO" id="GO:0071949">
    <property type="term" value="F:FAD binding"/>
    <property type="evidence" value="ECO:0007669"/>
    <property type="project" value="InterPro"/>
</dbReference>
<keyword evidence="7 17" id="KW-0132">Cell division</keyword>
<keyword evidence="10 17" id="KW-0521">NADP</keyword>
<evidence type="ECO:0000256" key="8">
    <source>
        <dbReference type="ARBA" id="ARBA00022630"/>
    </source>
</evidence>
<dbReference type="InterPro" id="IPR011601">
    <property type="entry name" value="MurB_C"/>
</dbReference>
<feature type="active site" evidence="17">
    <location>
        <position position="167"/>
    </location>
</feature>
<keyword evidence="14 17" id="KW-0131">Cell cycle</keyword>
<dbReference type="GO" id="GO:0051301">
    <property type="term" value="P:cell division"/>
    <property type="evidence" value="ECO:0007669"/>
    <property type="project" value="UniProtKB-KW"/>
</dbReference>
<dbReference type="NCBIfam" id="TIGR00179">
    <property type="entry name" value="murB"/>
    <property type="match status" value="1"/>
</dbReference>
<comment type="catalytic activity">
    <reaction evidence="16 17">
        <text>UDP-N-acetyl-alpha-D-muramate + NADP(+) = UDP-N-acetyl-3-O-(1-carboxyvinyl)-alpha-D-glucosamine + NADPH + H(+)</text>
        <dbReference type="Rhea" id="RHEA:12248"/>
        <dbReference type="ChEBI" id="CHEBI:15378"/>
        <dbReference type="ChEBI" id="CHEBI:57783"/>
        <dbReference type="ChEBI" id="CHEBI:58349"/>
        <dbReference type="ChEBI" id="CHEBI:68483"/>
        <dbReference type="ChEBI" id="CHEBI:70757"/>
        <dbReference type="EC" id="1.3.1.98"/>
    </reaction>
</comment>
<keyword evidence="13 17" id="KW-0560">Oxidoreductase</keyword>
<comment type="cofactor">
    <cofactor evidence="1 17">
        <name>FAD</name>
        <dbReference type="ChEBI" id="CHEBI:57692"/>
    </cofactor>
</comment>
<dbReference type="Pfam" id="PF02873">
    <property type="entry name" value="MurB_C"/>
    <property type="match status" value="1"/>
</dbReference>
<dbReference type="PANTHER" id="PTHR21071">
    <property type="entry name" value="UDP-N-ACETYLENOLPYRUVOYLGLUCOSAMINE REDUCTASE"/>
    <property type="match status" value="1"/>
</dbReference>
<evidence type="ECO:0000256" key="6">
    <source>
        <dbReference type="ARBA" id="ARBA00022490"/>
    </source>
</evidence>
<keyword evidence="9 17" id="KW-0274">FAD</keyword>
<dbReference type="GO" id="GO:0005829">
    <property type="term" value="C:cytosol"/>
    <property type="evidence" value="ECO:0007669"/>
    <property type="project" value="TreeGrafter"/>
</dbReference>
<sequence length="351" mass="36861">MSDNSPARHALADLTTLGLGGPAGRLVTAESADDIVSAVQEAARADEPLLVLGGGSNVVIGDVGFPGTVLLIRSSGIEVVGEHGDEVSVRVAAGHPWDDCVAQTVADGLSGIECLSGIPGAAGSTPIQNVGAYGQDVSQTIESVTVYDRTEGEIDVFGPADCRFEYRNSLFKYTDRWVVLDVTFRLRRDPLSGPVGHAELARLLGVADGDRVPSADARASVLELRRSKGMVLDPGDPDTDSVGSFFTNPVLSAAAYTELRRRLDGTEPPAWPGADGVMKVSAAWLIERAGFTRGYTRGAVGISSKHILALTHRGGGTTGELLELASEIRDTVHERLGVTLRPEPVLVGCEL</sequence>
<comment type="function">
    <text evidence="2 17">Cell wall formation.</text>
</comment>
<dbReference type="AlphaFoldDB" id="A0A8J3JZ17"/>
<dbReference type="GO" id="GO:0008360">
    <property type="term" value="P:regulation of cell shape"/>
    <property type="evidence" value="ECO:0007669"/>
    <property type="project" value="UniProtKB-KW"/>
</dbReference>
<evidence type="ECO:0000256" key="2">
    <source>
        <dbReference type="ARBA" id="ARBA00003921"/>
    </source>
</evidence>
<dbReference type="InterPro" id="IPR016167">
    <property type="entry name" value="FAD-bd_PCMH_sub1"/>
</dbReference>
<dbReference type="UniPathway" id="UPA00219"/>
<comment type="similarity">
    <text evidence="5 17">Belongs to the MurB family.</text>
</comment>
<gene>
    <name evidence="19" type="primary">murB_2</name>
    <name evidence="17" type="synonym">murB</name>
    <name evidence="19" type="ORF">Cch02nite_30620</name>
</gene>
<evidence type="ECO:0000256" key="10">
    <source>
        <dbReference type="ARBA" id="ARBA00022857"/>
    </source>
</evidence>
<keyword evidence="15 17" id="KW-0961">Cell wall biogenesis/degradation</keyword>
<dbReference type="SUPFAM" id="SSF56194">
    <property type="entry name" value="Uridine diphospho-N-Acetylenolpyruvylglucosamine reductase, MurB, C-terminal domain"/>
    <property type="match status" value="1"/>
</dbReference>
<dbReference type="HAMAP" id="MF_00037">
    <property type="entry name" value="MurB"/>
    <property type="match status" value="1"/>
</dbReference>
<evidence type="ECO:0000259" key="18">
    <source>
        <dbReference type="PROSITE" id="PS51387"/>
    </source>
</evidence>
<dbReference type="PROSITE" id="PS51387">
    <property type="entry name" value="FAD_PCMH"/>
    <property type="match status" value="1"/>
</dbReference>
<dbReference type="Proteomes" id="UP000619293">
    <property type="component" value="Unassembled WGS sequence"/>
</dbReference>
<reference evidence="19 20" key="1">
    <citation type="submission" date="2021-01" db="EMBL/GenBank/DDBJ databases">
        <title>Whole genome shotgun sequence of Catellatospora chokoriensis NBRC 107358.</title>
        <authorList>
            <person name="Komaki H."/>
            <person name="Tamura T."/>
        </authorList>
    </citation>
    <scope>NUCLEOTIDE SEQUENCE [LARGE SCALE GENOMIC DNA]</scope>
    <source>
        <strain evidence="19 20">NBRC 107358</strain>
    </source>
</reference>
<evidence type="ECO:0000256" key="1">
    <source>
        <dbReference type="ARBA" id="ARBA00001974"/>
    </source>
</evidence>
<dbReference type="GO" id="GO:0008762">
    <property type="term" value="F:UDP-N-acetylmuramate dehydrogenase activity"/>
    <property type="evidence" value="ECO:0007669"/>
    <property type="project" value="UniProtKB-UniRule"/>
</dbReference>
<dbReference type="SUPFAM" id="SSF56176">
    <property type="entry name" value="FAD-binding/transporter-associated domain-like"/>
    <property type="match status" value="1"/>
</dbReference>
<dbReference type="InterPro" id="IPR016169">
    <property type="entry name" value="FAD-bd_PCMH_sub2"/>
</dbReference>
<feature type="active site" evidence="17">
    <location>
        <position position="343"/>
    </location>
</feature>
<evidence type="ECO:0000256" key="16">
    <source>
        <dbReference type="ARBA" id="ARBA00048914"/>
    </source>
</evidence>
<keyword evidence="20" id="KW-1185">Reference proteome</keyword>
<evidence type="ECO:0000256" key="5">
    <source>
        <dbReference type="ARBA" id="ARBA00010485"/>
    </source>
</evidence>
<dbReference type="Gene3D" id="3.30.43.10">
    <property type="entry name" value="Uridine Diphospho-n-acetylenolpyruvylglucosamine Reductase, domain 2"/>
    <property type="match status" value="1"/>
</dbReference>
<dbReference type="RefSeq" id="WP_191842417.1">
    <property type="nucleotide sequence ID" value="NZ_BAAALB010000029.1"/>
</dbReference>
<dbReference type="Pfam" id="PF01565">
    <property type="entry name" value="FAD_binding_4"/>
    <property type="match status" value="1"/>
</dbReference>
<dbReference type="InterPro" id="IPR016166">
    <property type="entry name" value="FAD-bd_PCMH"/>
</dbReference>
<keyword evidence="12 17" id="KW-0573">Peptidoglycan synthesis</keyword>
<evidence type="ECO:0000256" key="13">
    <source>
        <dbReference type="ARBA" id="ARBA00023002"/>
    </source>
</evidence>
<evidence type="ECO:0000313" key="20">
    <source>
        <dbReference type="Proteomes" id="UP000619293"/>
    </source>
</evidence>
<proteinExistence type="inferred from homology"/>
<comment type="caution">
    <text evidence="19">The sequence shown here is derived from an EMBL/GenBank/DDBJ whole genome shotgun (WGS) entry which is preliminary data.</text>
</comment>
<dbReference type="EMBL" id="BONG01000017">
    <property type="protein sequence ID" value="GIF89618.1"/>
    <property type="molecule type" value="Genomic_DNA"/>
</dbReference>